<reference evidence="1" key="1">
    <citation type="submission" date="2020-12" db="EMBL/GenBank/DDBJ databases">
        <authorList>
            <person name="Iha C."/>
        </authorList>
    </citation>
    <scope>NUCLEOTIDE SEQUENCE</scope>
</reference>
<comment type="caution">
    <text evidence="1">The sequence shown here is derived from an EMBL/GenBank/DDBJ whole genome shotgun (WGS) entry which is preliminary data.</text>
</comment>
<proteinExistence type="predicted"/>
<dbReference type="AlphaFoldDB" id="A0A8S1IZZ1"/>
<organism evidence="1 2">
    <name type="scientific">Ostreobium quekettii</name>
    <dbReference type="NCBI Taxonomy" id="121088"/>
    <lineage>
        <taxon>Eukaryota</taxon>
        <taxon>Viridiplantae</taxon>
        <taxon>Chlorophyta</taxon>
        <taxon>core chlorophytes</taxon>
        <taxon>Ulvophyceae</taxon>
        <taxon>TCBD clade</taxon>
        <taxon>Bryopsidales</taxon>
        <taxon>Ostreobineae</taxon>
        <taxon>Ostreobiaceae</taxon>
        <taxon>Ostreobium</taxon>
    </lineage>
</organism>
<evidence type="ECO:0000313" key="2">
    <source>
        <dbReference type="Proteomes" id="UP000708148"/>
    </source>
</evidence>
<dbReference type="Proteomes" id="UP000708148">
    <property type="component" value="Unassembled WGS sequence"/>
</dbReference>
<gene>
    <name evidence="1" type="ORF">OSTQU699_LOCUS6111</name>
</gene>
<accession>A0A8S1IZZ1</accession>
<sequence>MHWRWCEGADGSWAGWPLGKRFWWRRSGNEPEATQIQRCPLTARPSIQSIYHDDVTSAPPAVIREIRRSCPLMADVRPTRGASCGLGEVWGTMCITTDCRELSAAAVNLQHKDMDQSVM</sequence>
<name>A0A8S1IZZ1_9CHLO</name>
<keyword evidence="2" id="KW-1185">Reference proteome</keyword>
<protein>
    <submittedName>
        <fullName evidence="1">Uncharacterized protein</fullName>
    </submittedName>
</protein>
<evidence type="ECO:0000313" key="1">
    <source>
        <dbReference type="EMBL" id="CAD7700752.1"/>
    </source>
</evidence>
<dbReference type="EMBL" id="CAJHUC010001335">
    <property type="protein sequence ID" value="CAD7700752.1"/>
    <property type="molecule type" value="Genomic_DNA"/>
</dbReference>